<gene>
    <name evidence="1" type="ORF">PXH66_13350</name>
</gene>
<sequence length="47" mass="5713">MYPFKSGPYLLFYRELPTMWIVAGLFHAMRSPRWLHEELDKLSSRLQ</sequence>
<protein>
    <submittedName>
        <fullName evidence="1">Uncharacterized protein</fullName>
    </submittedName>
</protein>
<accession>A0AAF0CLW7</accession>
<proteinExistence type="predicted"/>
<dbReference type="Proteomes" id="UP001218638">
    <property type="component" value="Chromosome"/>
</dbReference>
<keyword evidence="2" id="KW-1185">Reference proteome</keyword>
<reference evidence="1" key="1">
    <citation type="submission" date="2023-03" db="EMBL/GenBank/DDBJ databases">
        <title>Lomoglobus Profundus gen. nov., sp. nov., a novel member of the phylum Verrucomicrobia, isolated from deep-marine sediment of South China Sea.</title>
        <authorList>
            <person name="Ahmad T."/>
            <person name="Ishaq S.E."/>
            <person name="Wang F."/>
        </authorList>
    </citation>
    <scope>NUCLEOTIDE SEQUENCE</scope>
    <source>
        <strain evidence="1">LMO-M01</strain>
    </source>
</reference>
<dbReference type="KEGG" id="slom:PXH66_13350"/>
<name>A0AAF0CLW7_9BACT</name>
<evidence type="ECO:0000313" key="1">
    <source>
        <dbReference type="EMBL" id="WED63318.1"/>
    </source>
</evidence>
<dbReference type="AlphaFoldDB" id="A0AAF0CLW7"/>
<evidence type="ECO:0000313" key="2">
    <source>
        <dbReference type="Proteomes" id="UP001218638"/>
    </source>
</evidence>
<dbReference type="RefSeq" id="WP_330928670.1">
    <property type="nucleotide sequence ID" value="NZ_CP119075.1"/>
</dbReference>
<dbReference type="EMBL" id="CP119075">
    <property type="protein sequence ID" value="WED63318.1"/>
    <property type="molecule type" value="Genomic_DNA"/>
</dbReference>
<organism evidence="1 2">
    <name type="scientific">Synoicihabitans lomoniglobus</name>
    <dbReference type="NCBI Taxonomy" id="2909285"/>
    <lineage>
        <taxon>Bacteria</taxon>
        <taxon>Pseudomonadati</taxon>
        <taxon>Verrucomicrobiota</taxon>
        <taxon>Opitutia</taxon>
        <taxon>Opitutales</taxon>
        <taxon>Opitutaceae</taxon>
        <taxon>Synoicihabitans</taxon>
    </lineage>
</organism>